<dbReference type="EMBL" id="MINN01000128">
    <property type="protein sequence ID" value="OIU68602.1"/>
    <property type="molecule type" value="Genomic_DNA"/>
</dbReference>
<name>A0A1J6VTL8_9BACI</name>
<proteinExistence type="predicted"/>
<protein>
    <submittedName>
        <fullName evidence="2">Uncharacterized protein</fullName>
    </submittedName>
</protein>
<comment type="caution">
    <text evidence="2">The sequence shown here is derived from an EMBL/GenBank/DDBJ whole genome shotgun (WGS) entry which is preliminary data.</text>
</comment>
<evidence type="ECO:0000256" key="1">
    <source>
        <dbReference type="SAM" id="Phobius"/>
    </source>
</evidence>
<dbReference type="OrthoDB" id="2721355at2"/>
<keyword evidence="1" id="KW-0812">Transmembrane</keyword>
<organism evidence="2 3">
    <name type="scientific">Rossellomorea aquimaris</name>
    <dbReference type="NCBI Taxonomy" id="189382"/>
    <lineage>
        <taxon>Bacteria</taxon>
        <taxon>Bacillati</taxon>
        <taxon>Bacillota</taxon>
        <taxon>Bacilli</taxon>
        <taxon>Bacillales</taxon>
        <taxon>Bacillaceae</taxon>
        <taxon>Rossellomorea</taxon>
    </lineage>
</organism>
<keyword evidence="1" id="KW-1133">Transmembrane helix</keyword>
<dbReference type="RefSeq" id="WP_071620030.1">
    <property type="nucleotide sequence ID" value="NZ_MINN01000128.1"/>
</dbReference>
<dbReference type="Proteomes" id="UP000182062">
    <property type="component" value="Unassembled WGS sequence"/>
</dbReference>
<accession>A0A1J6VTL8</accession>
<evidence type="ECO:0000313" key="3">
    <source>
        <dbReference type="Proteomes" id="UP000182062"/>
    </source>
</evidence>
<keyword evidence="1" id="KW-0472">Membrane</keyword>
<reference evidence="2 3" key="1">
    <citation type="submission" date="2016-09" db="EMBL/GenBank/DDBJ databases">
        <title>Bacillus aquimaris SAMM genome sequence reveals colonization and biosurfactant production capacities.</title>
        <authorList>
            <person name="Waghmode S.R."/>
            <person name="Suryavanshi M.V."/>
        </authorList>
    </citation>
    <scope>NUCLEOTIDE SEQUENCE [LARGE SCALE GENOMIC DNA]</scope>
    <source>
        <strain evidence="2 3">SAMM</strain>
    </source>
</reference>
<keyword evidence="3" id="KW-1185">Reference proteome</keyword>
<gene>
    <name evidence="2" type="ORF">BHE18_16900</name>
</gene>
<feature type="transmembrane region" description="Helical" evidence="1">
    <location>
        <begin position="49"/>
        <end position="69"/>
    </location>
</feature>
<evidence type="ECO:0000313" key="2">
    <source>
        <dbReference type="EMBL" id="OIU68602.1"/>
    </source>
</evidence>
<dbReference type="AlphaFoldDB" id="A0A1J6VTL8"/>
<feature type="transmembrane region" description="Helical" evidence="1">
    <location>
        <begin position="21"/>
        <end position="43"/>
    </location>
</feature>
<sequence>MEQAEKRIKDSKQNVKKKENLTAFSAFAGGALGWTANTSLNILTDTDMTSFYVVSISLGVIIGLLWDIANKMSKE</sequence>